<dbReference type="InterPro" id="IPR045063">
    <property type="entry name" value="Dynamin_N"/>
</dbReference>
<sequence>MIKKKLEEKLPNDLEVVHKADLVYTVSARQYWEKKKILSKEETEIPKLREYVRRFYIKQKRNVLMDHTTEAITIFSLIWNLRANKHAQYQLAKRNQLREIIVQKIADLEKDIKECFLPIEQPLREGEQEEMKRGKALLIPQCDCDPFATEATAVRGLQAYQRMQTVLSNGIMRAVESGMFERAENSMREHLRDLKEQITKKLEEDFSNMLSLAFCPWEQLDGKLPDPFSAEGDGAAVIPPKQPRLQLPFQEDEQEQLRICEWREQRAWHQSHGSRFRDESIESKARKILSTSCQKLNHLFLLKDVPGNLAYLRDRITTLNSRPSLEPLYIGLFGSSGAGKSTLLNTLLDKRFFLPVSGVRTCTSCQVHVSVCRSKNYEAKIFLLSDEEWKEEVRNMVTLLENRGENETDSDLEHAVKVLRAIYGEGADGKSYEDLMRTKPVVTIPPSRVITLRKTEVSTWMLSRASPPASA</sequence>
<dbReference type="AlphaFoldDB" id="A0A226MZM1"/>
<feature type="domain" description="Dynamin N-terminal" evidence="1">
    <location>
        <begin position="330"/>
        <end position="399"/>
    </location>
</feature>
<dbReference type="EMBL" id="MCFN01000315">
    <property type="protein sequence ID" value="OXB60648.1"/>
    <property type="molecule type" value="Genomic_DNA"/>
</dbReference>
<evidence type="ECO:0000313" key="3">
    <source>
        <dbReference type="Proteomes" id="UP000198323"/>
    </source>
</evidence>
<keyword evidence="3" id="KW-1185">Reference proteome</keyword>
<dbReference type="GO" id="GO:0003924">
    <property type="term" value="F:GTPase activity"/>
    <property type="evidence" value="ECO:0007669"/>
    <property type="project" value="TreeGrafter"/>
</dbReference>
<dbReference type="SUPFAM" id="SSF52540">
    <property type="entry name" value="P-loop containing nucleoside triphosphate hydrolases"/>
    <property type="match status" value="1"/>
</dbReference>
<accession>A0A226MZM1</accession>
<dbReference type="OrthoDB" id="3598281at2759"/>
<dbReference type="PANTHER" id="PTHR47308">
    <property type="entry name" value="NUCLEAR GTPASE SLIP-GC"/>
    <property type="match status" value="1"/>
</dbReference>
<name>A0A226MZM1_CALSU</name>
<evidence type="ECO:0000313" key="2">
    <source>
        <dbReference type="EMBL" id="OXB60648.1"/>
    </source>
</evidence>
<dbReference type="InterPro" id="IPR053082">
    <property type="entry name" value="Nuclear_GTPase_SLIP-GC"/>
</dbReference>
<gene>
    <name evidence="2" type="ORF">ASZ78_001437</name>
</gene>
<reference evidence="2 3" key="1">
    <citation type="submission" date="2016-07" db="EMBL/GenBank/DDBJ databases">
        <title>Disparate Historic Effective Population Sizes Predicted by Modern Levels of Genome Diversity for the Scaled Quail (Callipepla squamata) and the Northern Bobwhite (Colinus virginianus): Inferences from First and Second Generation Draft Genome Assemblies for Sympatric New World Quail.</title>
        <authorList>
            <person name="Oldeschulte D.L."/>
            <person name="Halley Y.A."/>
            <person name="Bhattarai E.K."/>
            <person name="Brashear W.A."/>
            <person name="Hill J."/>
            <person name="Metz R.P."/>
            <person name="Johnson C.D."/>
            <person name="Rollins D."/>
            <person name="Peterson M.J."/>
            <person name="Bickhart D.M."/>
            <person name="Decker J.E."/>
            <person name="Seabury C.M."/>
        </authorList>
    </citation>
    <scope>NUCLEOTIDE SEQUENCE [LARGE SCALE GENOMIC DNA]</scope>
    <source>
        <strain evidence="2 3">Texas</strain>
        <tissue evidence="2">Leg muscle</tissue>
    </source>
</reference>
<evidence type="ECO:0000259" key="1">
    <source>
        <dbReference type="Pfam" id="PF00350"/>
    </source>
</evidence>
<dbReference type="STRING" id="9009.A0A226MZM1"/>
<proteinExistence type="predicted"/>
<dbReference type="Pfam" id="PF00350">
    <property type="entry name" value="Dynamin_N"/>
    <property type="match status" value="1"/>
</dbReference>
<dbReference type="PANTHER" id="PTHR47308:SF1">
    <property type="entry name" value="NUCLEAR GTPASE SLIP-GC"/>
    <property type="match status" value="1"/>
</dbReference>
<dbReference type="CDD" id="cd00882">
    <property type="entry name" value="Ras_like_GTPase"/>
    <property type="match status" value="1"/>
</dbReference>
<dbReference type="InterPro" id="IPR027417">
    <property type="entry name" value="P-loop_NTPase"/>
</dbReference>
<comment type="caution">
    <text evidence="2">The sequence shown here is derived from an EMBL/GenBank/DDBJ whole genome shotgun (WGS) entry which is preliminary data.</text>
</comment>
<protein>
    <recommendedName>
        <fullName evidence="1">Dynamin N-terminal domain-containing protein</fullName>
    </recommendedName>
</protein>
<dbReference type="Gene3D" id="3.40.50.300">
    <property type="entry name" value="P-loop containing nucleotide triphosphate hydrolases"/>
    <property type="match status" value="1"/>
</dbReference>
<organism evidence="2 3">
    <name type="scientific">Callipepla squamata</name>
    <name type="common">Scaled quail</name>
    <dbReference type="NCBI Taxonomy" id="9009"/>
    <lineage>
        <taxon>Eukaryota</taxon>
        <taxon>Metazoa</taxon>
        <taxon>Chordata</taxon>
        <taxon>Craniata</taxon>
        <taxon>Vertebrata</taxon>
        <taxon>Euteleostomi</taxon>
        <taxon>Archelosauria</taxon>
        <taxon>Archosauria</taxon>
        <taxon>Dinosauria</taxon>
        <taxon>Saurischia</taxon>
        <taxon>Theropoda</taxon>
        <taxon>Coelurosauria</taxon>
        <taxon>Aves</taxon>
        <taxon>Neognathae</taxon>
        <taxon>Galloanserae</taxon>
        <taxon>Galliformes</taxon>
        <taxon>Odontophoridae</taxon>
        <taxon>Callipepla</taxon>
    </lineage>
</organism>
<dbReference type="Proteomes" id="UP000198323">
    <property type="component" value="Unassembled WGS sequence"/>
</dbReference>